<feature type="region of interest" description="Disordered" evidence="1">
    <location>
        <begin position="970"/>
        <end position="993"/>
    </location>
</feature>
<name>A0A0G4G083_VITBC</name>
<evidence type="ECO:0000313" key="2">
    <source>
        <dbReference type="EMBL" id="CEM20932.1"/>
    </source>
</evidence>
<evidence type="ECO:0000313" key="3">
    <source>
        <dbReference type="Proteomes" id="UP000041254"/>
    </source>
</evidence>
<dbReference type="Gene3D" id="2.60.120.200">
    <property type="match status" value="1"/>
</dbReference>
<protein>
    <submittedName>
        <fullName evidence="2">Uncharacterized protein</fullName>
    </submittedName>
</protein>
<feature type="region of interest" description="Disordered" evidence="1">
    <location>
        <begin position="1550"/>
        <end position="1647"/>
    </location>
</feature>
<organism evidence="2 3">
    <name type="scientific">Vitrella brassicaformis (strain CCMP3155)</name>
    <dbReference type="NCBI Taxonomy" id="1169540"/>
    <lineage>
        <taxon>Eukaryota</taxon>
        <taxon>Sar</taxon>
        <taxon>Alveolata</taxon>
        <taxon>Colpodellida</taxon>
        <taxon>Vitrellaceae</taxon>
        <taxon>Vitrella</taxon>
    </lineage>
</organism>
<dbReference type="InParanoid" id="A0A0G4G083"/>
<evidence type="ECO:0000256" key="1">
    <source>
        <dbReference type="SAM" id="MobiDB-lite"/>
    </source>
</evidence>
<gene>
    <name evidence="2" type="ORF">Vbra_16572</name>
</gene>
<feature type="region of interest" description="Disordered" evidence="1">
    <location>
        <begin position="1696"/>
        <end position="1728"/>
    </location>
</feature>
<sequence>MEIFTAPAAGASIVRCLPFHHAHTMILYHIDATDGVALHLTLVAAGSFGLLDSMAVPIDHFVESERDRDQDLVLICQLCLEEQVILVMLRTGFTVLFNAATLELQNVFRPTAFDEFDTSVLGSCVGAGAMVDRLATTFVQLDSGSIHCFSTQALLTAGGKNTAWLEIDLPHPLRTVTSILAHPTADLLFLGADGGRVGVFWCLNFPPSETDGKRRLKAREKTTLQLLNVLAFEARPVSAPKAPSDPMRDRWASSGVTCMSLWGDGGPADRAGPPHLLATGDGRGVVSVWGIAEFLLHVETTQFKPKRFGKPASVGRDLLVASSVLDQPIAGLCWHPPLCPAPSATLLALLTDGRLLWGHLVATTRAAPAAAAASAKQKPSAGPPATLQWYRTLYPLSQPPSAELAVIPTAFERFGRRGGGLLDWLSPWQVAMPVRAKEGPEAGFWRLGVVDVLQSLTHGTSFERSYTPLPCAPSVDSLLTITPHASPQLTVKPSIEAPSSFLYLSQGRIKTYSLVTGKTQTAFEHVTSGPAGGGVGLPTAATATAAAGAAGVRVLSIVDCRPRSVKAAPTHVLIGVSLEGQGGGGELWAVDRGSVLLRVKDAVDAALVGGWDGAPTGIAVLKDKKPAAPESAPPSSRIEVLPLGDQSAAASPDGEDLSFWAHDLRPTPLSGGATIAVWSRKDGSLSFLDTHRPQGGARLRSPAFTCPDDLPHAHPLVSFSWSVSTDAGDSSHSHSVGLATPRYVVVLRQDEGSKPTRWTNTVLLDMFASRSPTDRVVSLTWLLSGSVLAVATPLAVFTCDTDIPPSDAEMPTQPPLHPLLCSQLPPLIIGALPDRLLLFSYRFRQDPPDQELRTGGGASWARGIHPKGIVLARPVALLETLMRVAQRRVAVGAGRESEGEGGVLTKPTVEQLTKSFDVSYLTPRCLLPESASASGSGSASAVPPLWDSLATLVPPPQWRSDGEAVVAQAIASHRQPPSGTRRRGAGERAADPESTALAHAVGLMFGMGADVTSHAPLTKKQREQYQRIDEGAVRAVIRKLVTEDTTGTTMRALLTALVRMAGPLQEGGRERLLACIRSMRGDPEGGAADETAAQLGLRLLLPYSSLLPVDSVLEAALTHHTDPLLSPHRLASLPQPPYNMLDRVFTSRRLPLDVFGVRRDPFVEVLVRELAASGRSSSTGSLPDVAQLRTPLRPAQQTTPVLLMTREGQIAPFLPSSIKEHLGMTTPQPSARKTVATLLVSERQQGKRPSEDAAKASQAPLDDQVVIAPSPPGLLLYWRCAEGEGDTVNDSSKCGRRAAVRKALAAGQFWHEALSSGEPVEFEDEWGTGAPPGWAVTLGKGQALGLESQHGDATLDLVGGSRAAGSIAHAAAEEIEHACSRGGEEGTAGWTLEMWIRVKASPSTISPLSRDSSFRISCVLAAAGTTFTLKSSSAELSSPKGPPIPEGQWFHLAVICSDAAKSLTFRLGGSPTHDAADFCVHLPKDSGPMVEKGADLAIGGEGDAFDAAEIRVFGFCRPVGVIDEQRGRVLSCATEDAAASRFKKIKIRSQGERLKGPADTSAVIPPPPLVSFSLAPPTEKSVDAERASRRSKAAARGPRATTRRRKQMSFVSTSSKSQSSREELPVSPESRGGHEIEPIEEAEEPTTLEDVAVEMRKESTGGEEPWAIGGWDAGWPEEERQEPGPLDSFNFTQSMPAAPAVPAEPSPKENGVVTTEAPAHEPEEEESLPAFQVTEGEQREIIESIAPAEELQPDRLKRFAKEGLGLEFDHVLVGKDVIVDHPNVQALSTSVLPMVDSFLHGALEAFDARQVEKATELLQATVGALVTFVQSAGYLVVEPSDPLLPPMAAQLAPPEQIRSRFRVATNYLLVSRVLLTAQVWSAMDEPTEKVAALWVALLRVPVASRHAAAFGKQAVVMTFRQGDMAAADKIAAILLGKEYARYLSPDEGSRIEWLRGVIASQRSGTESFLSGVCPNPRCNGFLSALAWRCHSCGGRVALCSLTLRLELPEDVRRCPVCDATYSSNVISPAGGLCAYCGVGVVPRSIEQAKPLLSY</sequence>
<dbReference type="EMBL" id="CDMY01000531">
    <property type="protein sequence ID" value="CEM20932.1"/>
    <property type="molecule type" value="Genomic_DNA"/>
</dbReference>
<dbReference type="Proteomes" id="UP000041254">
    <property type="component" value="Unassembled WGS sequence"/>
</dbReference>
<reference evidence="2 3" key="1">
    <citation type="submission" date="2014-11" db="EMBL/GenBank/DDBJ databases">
        <authorList>
            <person name="Zhu J."/>
            <person name="Qi W."/>
            <person name="Song R."/>
        </authorList>
    </citation>
    <scope>NUCLEOTIDE SEQUENCE [LARGE SCALE GENOMIC DNA]</scope>
</reference>
<keyword evidence="3" id="KW-1185">Reference proteome</keyword>
<dbReference type="OrthoDB" id="10267299at2759"/>
<accession>A0A0G4G083</accession>
<feature type="compositionally biased region" description="Acidic residues" evidence="1">
    <location>
        <begin position="1638"/>
        <end position="1647"/>
    </location>
</feature>
<dbReference type="VEuPathDB" id="CryptoDB:Vbra_16572"/>
<feature type="compositionally biased region" description="Low complexity" evidence="1">
    <location>
        <begin position="1609"/>
        <end position="1618"/>
    </location>
</feature>
<proteinExistence type="predicted"/>